<evidence type="ECO:0000256" key="6">
    <source>
        <dbReference type="SAM" id="Coils"/>
    </source>
</evidence>
<dbReference type="CDD" id="cd00082">
    <property type="entry name" value="HisKA"/>
    <property type="match status" value="1"/>
</dbReference>
<evidence type="ECO:0000313" key="9">
    <source>
        <dbReference type="EMBL" id="MCW3787446.1"/>
    </source>
</evidence>
<dbReference type="GO" id="GO:0000155">
    <property type="term" value="F:phosphorelay sensor kinase activity"/>
    <property type="evidence" value="ECO:0007669"/>
    <property type="project" value="InterPro"/>
</dbReference>
<dbReference type="PANTHER" id="PTHR43047">
    <property type="entry name" value="TWO-COMPONENT HISTIDINE PROTEIN KINASE"/>
    <property type="match status" value="1"/>
</dbReference>
<keyword evidence="5 9" id="KW-0418">Kinase</keyword>
<dbReference type="InterPro" id="IPR003594">
    <property type="entry name" value="HATPase_dom"/>
</dbReference>
<feature type="coiled-coil region" evidence="6">
    <location>
        <begin position="180"/>
        <end position="235"/>
    </location>
</feature>
<dbReference type="InterPro" id="IPR005467">
    <property type="entry name" value="His_kinase_dom"/>
</dbReference>
<sequence>MERELEKRQALYVYINRGAHIIYIITVIVSCIGLVLDGINMNSISDQIIFVNLVTGIFILSTFFLYVLKLMKLPTSFAITSYSLIVNFIYALMRVQFGDFETSLFLRNLIFFALLVVITYIIVNKLHGIIQTIIQIVYVITGTIKIENPYLNDSLILSIFILISFSAVILYMVNQFSKNIHELRIKNTIVEDQNELLNKRNKQLTEQKERIKEQAIELIAQKKQLTEINKELENTVATKNKFFSIVAHDLKNPMNSLMGLAELMYHNYQEYDKKTITKYLSIIYKNSYSINELIENLLLWSRMQTVGIKENKTPIFLIEEVKRACKLLESSYRKKEINLLINIDPDIKVYADMFMLSSTLHNLITNAVKFTNIKGSITISAKISHKNMVVISVSDTGIGIAKEDLSKLFQTDHNHTTQGTNHEKGTGLGLLLCKEFVKKNGGKIWVESEVNKGSNFIFTMPLSEK</sequence>
<dbReference type="InterPro" id="IPR003661">
    <property type="entry name" value="HisK_dim/P_dom"/>
</dbReference>
<keyword evidence="3" id="KW-0597">Phosphoprotein</keyword>
<dbReference type="InterPro" id="IPR004358">
    <property type="entry name" value="Sig_transdc_His_kin-like_C"/>
</dbReference>
<dbReference type="PANTHER" id="PTHR43047:SF72">
    <property type="entry name" value="OSMOSENSING HISTIDINE PROTEIN KINASE SLN1"/>
    <property type="match status" value="1"/>
</dbReference>
<dbReference type="Gene3D" id="1.10.287.130">
    <property type="match status" value="1"/>
</dbReference>
<dbReference type="RefSeq" id="WP_301191011.1">
    <property type="nucleotide sequence ID" value="NZ_JAPDPJ010000029.1"/>
</dbReference>
<dbReference type="Pfam" id="PF00512">
    <property type="entry name" value="HisKA"/>
    <property type="match status" value="1"/>
</dbReference>
<dbReference type="Gene3D" id="3.30.565.10">
    <property type="entry name" value="Histidine kinase-like ATPase, C-terminal domain"/>
    <property type="match status" value="1"/>
</dbReference>
<feature type="transmembrane region" description="Helical" evidence="7">
    <location>
        <begin position="104"/>
        <end position="123"/>
    </location>
</feature>
<dbReference type="GO" id="GO:0009927">
    <property type="term" value="F:histidine phosphotransfer kinase activity"/>
    <property type="evidence" value="ECO:0007669"/>
    <property type="project" value="TreeGrafter"/>
</dbReference>
<feature type="transmembrane region" description="Helical" evidence="7">
    <location>
        <begin position="155"/>
        <end position="173"/>
    </location>
</feature>
<comment type="catalytic activity">
    <reaction evidence="1">
        <text>ATP + protein L-histidine = ADP + protein N-phospho-L-histidine.</text>
        <dbReference type="EC" id="2.7.13.3"/>
    </reaction>
</comment>
<keyword evidence="7" id="KW-0812">Transmembrane</keyword>
<proteinExistence type="predicted"/>
<dbReference type="AlphaFoldDB" id="A0AAE3M5R4"/>
<comment type="caution">
    <text evidence="9">The sequence shown here is derived from an EMBL/GenBank/DDBJ whole genome shotgun (WGS) entry which is preliminary data.</text>
</comment>
<evidence type="ECO:0000313" key="10">
    <source>
        <dbReference type="Proteomes" id="UP001209229"/>
    </source>
</evidence>
<keyword evidence="7" id="KW-0472">Membrane</keyword>
<dbReference type="InterPro" id="IPR036890">
    <property type="entry name" value="HATPase_C_sf"/>
</dbReference>
<evidence type="ECO:0000259" key="8">
    <source>
        <dbReference type="PROSITE" id="PS50109"/>
    </source>
</evidence>
<dbReference type="PROSITE" id="PS51257">
    <property type="entry name" value="PROKAR_LIPOPROTEIN"/>
    <property type="match status" value="1"/>
</dbReference>
<dbReference type="Pfam" id="PF02518">
    <property type="entry name" value="HATPase_c"/>
    <property type="match status" value="1"/>
</dbReference>
<dbReference type="GO" id="GO:0005886">
    <property type="term" value="C:plasma membrane"/>
    <property type="evidence" value="ECO:0007669"/>
    <property type="project" value="TreeGrafter"/>
</dbReference>
<keyword evidence="10" id="KW-1185">Reference proteome</keyword>
<keyword evidence="4" id="KW-0808">Transferase</keyword>
<gene>
    <name evidence="9" type="ORF">OM075_13280</name>
</gene>
<dbReference type="SMART" id="SM00388">
    <property type="entry name" value="HisKA"/>
    <property type="match status" value="1"/>
</dbReference>
<keyword evidence="7" id="KW-1133">Transmembrane helix</keyword>
<keyword evidence="6" id="KW-0175">Coiled coil</keyword>
<dbReference type="PRINTS" id="PR00344">
    <property type="entry name" value="BCTRLSENSOR"/>
</dbReference>
<feature type="domain" description="Histidine kinase" evidence="8">
    <location>
        <begin position="245"/>
        <end position="464"/>
    </location>
</feature>
<dbReference type="InterPro" id="IPR036097">
    <property type="entry name" value="HisK_dim/P_sf"/>
</dbReference>
<dbReference type="PROSITE" id="PS50109">
    <property type="entry name" value="HIS_KIN"/>
    <property type="match status" value="1"/>
</dbReference>
<dbReference type="SUPFAM" id="SSF47384">
    <property type="entry name" value="Homodimeric domain of signal transducing histidine kinase"/>
    <property type="match status" value="1"/>
</dbReference>
<evidence type="ECO:0000256" key="3">
    <source>
        <dbReference type="ARBA" id="ARBA00022553"/>
    </source>
</evidence>
<feature type="transmembrane region" description="Helical" evidence="7">
    <location>
        <begin position="48"/>
        <end position="67"/>
    </location>
</feature>
<dbReference type="EMBL" id="JAPDPJ010000029">
    <property type="protein sequence ID" value="MCW3787446.1"/>
    <property type="molecule type" value="Genomic_DNA"/>
</dbReference>
<evidence type="ECO:0000256" key="5">
    <source>
        <dbReference type="ARBA" id="ARBA00022777"/>
    </source>
</evidence>
<feature type="transmembrane region" description="Helical" evidence="7">
    <location>
        <begin position="20"/>
        <end position="36"/>
    </location>
</feature>
<accession>A0AAE3M5R4</accession>
<evidence type="ECO:0000256" key="1">
    <source>
        <dbReference type="ARBA" id="ARBA00000085"/>
    </source>
</evidence>
<evidence type="ECO:0000256" key="2">
    <source>
        <dbReference type="ARBA" id="ARBA00012438"/>
    </source>
</evidence>
<name>A0AAE3M5R4_9BACT</name>
<reference evidence="9" key="1">
    <citation type="submission" date="2022-10" db="EMBL/GenBank/DDBJ databases">
        <authorList>
            <person name="Yu W.X."/>
        </authorList>
    </citation>
    <scope>NUCLEOTIDE SEQUENCE</scope>
    <source>
        <strain evidence="9">AAT</strain>
    </source>
</reference>
<dbReference type="Proteomes" id="UP001209229">
    <property type="component" value="Unassembled WGS sequence"/>
</dbReference>
<evidence type="ECO:0000256" key="4">
    <source>
        <dbReference type="ARBA" id="ARBA00022679"/>
    </source>
</evidence>
<feature type="transmembrane region" description="Helical" evidence="7">
    <location>
        <begin position="73"/>
        <end position="92"/>
    </location>
</feature>
<evidence type="ECO:0000256" key="7">
    <source>
        <dbReference type="SAM" id="Phobius"/>
    </source>
</evidence>
<dbReference type="SUPFAM" id="SSF55874">
    <property type="entry name" value="ATPase domain of HSP90 chaperone/DNA topoisomerase II/histidine kinase"/>
    <property type="match status" value="1"/>
</dbReference>
<dbReference type="FunFam" id="3.30.565.10:FF:000006">
    <property type="entry name" value="Sensor histidine kinase WalK"/>
    <property type="match status" value="1"/>
</dbReference>
<dbReference type="SMART" id="SM00387">
    <property type="entry name" value="HATPase_c"/>
    <property type="match status" value="1"/>
</dbReference>
<protein>
    <recommendedName>
        <fullName evidence="2">histidine kinase</fullName>
        <ecNumber evidence="2">2.7.13.3</ecNumber>
    </recommendedName>
</protein>
<dbReference type="EC" id="2.7.13.3" evidence="2"/>
<organism evidence="9 10">
    <name type="scientific">Plebeiibacterium sediminum</name>
    <dbReference type="NCBI Taxonomy" id="2992112"/>
    <lineage>
        <taxon>Bacteria</taxon>
        <taxon>Pseudomonadati</taxon>
        <taxon>Bacteroidota</taxon>
        <taxon>Bacteroidia</taxon>
        <taxon>Marinilabiliales</taxon>
        <taxon>Marinilabiliaceae</taxon>
        <taxon>Plebeiibacterium</taxon>
    </lineage>
</organism>